<dbReference type="AlphaFoldDB" id="A0A978VDL3"/>
<organism evidence="7 8">
    <name type="scientific">Ziziphus jujuba var. spinosa</name>
    <dbReference type="NCBI Taxonomy" id="714518"/>
    <lineage>
        <taxon>Eukaryota</taxon>
        <taxon>Viridiplantae</taxon>
        <taxon>Streptophyta</taxon>
        <taxon>Embryophyta</taxon>
        <taxon>Tracheophyta</taxon>
        <taxon>Spermatophyta</taxon>
        <taxon>Magnoliopsida</taxon>
        <taxon>eudicotyledons</taxon>
        <taxon>Gunneridae</taxon>
        <taxon>Pentapetalae</taxon>
        <taxon>rosids</taxon>
        <taxon>fabids</taxon>
        <taxon>Rosales</taxon>
        <taxon>Rhamnaceae</taxon>
        <taxon>Paliureae</taxon>
        <taxon>Ziziphus</taxon>
    </lineage>
</organism>
<feature type="compositionally biased region" description="Polar residues" evidence="5">
    <location>
        <begin position="220"/>
        <end position="230"/>
    </location>
</feature>
<dbReference type="Pfam" id="PF13901">
    <property type="entry name" value="RH_dom"/>
    <property type="match status" value="1"/>
</dbReference>
<dbReference type="PROSITE" id="PS50195">
    <property type="entry name" value="PX"/>
    <property type="match status" value="1"/>
</dbReference>
<comment type="caution">
    <text evidence="7">The sequence shown here is derived from an EMBL/GenBank/DDBJ whole genome shotgun (WGS) entry which is preliminary data.</text>
</comment>
<dbReference type="Pfam" id="PF00787">
    <property type="entry name" value="PX"/>
    <property type="match status" value="1"/>
</dbReference>
<evidence type="ECO:0000256" key="5">
    <source>
        <dbReference type="SAM" id="MobiDB-lite"/>
    </source>
</evidence>
<protein>
    <recommendedName>
        <fullName evidence="6">PX domain-containing protein</fullName>
    </recommendedName>
</protein>
<dbReference type="PANTHER" id="PTHR12326">
    <property type="entry name" value="PLECKSTRIN HOMOLOGY DOMAIN CONTAINING PROTEIN"/>
    <property type="match status" value="1"/>
</dbReference>
<dbReference type="InterPro" id="IPR001683">
    <property type="entry name" value="PX_dom"/>
</dbReference>
<dbReference type="InterPro" id="IPR051366">
    <property type="entry name" value="DEF8"/>
</dbReference>
<feature type="compositionally biased region" description="Basic and acidic residues" evidence="5">
    <location>
        <begin position="271"/>
        <end position="282"/>
    </location>
</feature>
<feature type="compositionally biased region" description="Basic and acidic residues" evidence="5">
    <location>
        <begin position="578"/>
        <end position="589"/>
    </location>
</feature>
<feature type="compositionally biased region" description="Basic and acidic residues" evidence="5">
    <location>
        <begin position="19"/>
        <end position="31"/>
    </location>
</feature>
<dbReference type="PANTHER" id="PTHR12326:SF3">
    <property type="entry name" value="DIFFERENTIALLY EXPRESSED IN FDCP 8 HOMOLOG"/>
    <property type="match status" value="1"/>
</dbReference>
<dbReference type="CDD" id="cd06093">
    <property type="entry name" value="PX_domain"/>
    <property type="match status" value="1"/>
</dbReference>
<evidence type="ECO:0000256" key="4">
    <source>
        <dbReference type="ARBA" id="ARBA00022833"/>
    </source>
</evidence>
<evidence type="ECO:0000256" key="3">
    <source>
        <dbReference type="ARBA" id="ARBA00022771"/>
    </source>
</evidence>
<keyword evidence="1" id="KW-0479">Metal-binding</keyword>
<dbReference type="SUPFAM" id="SSF64268">
    <property type="entry name" value="PX domain"/>
    <property type="match status" value="1"/>
</dbReference>
<proteinExistence type="predicted"/>
<dbReference type="Proteomes" id="UP000813462">
    <property type="component" value="Unassembled WGS sequence"/>
</dbReference>
<feature type="compositionally biased region" description="Acidic residues" evidence="5">
    <location>
        <begin position="187"/>
        <end position="203"/>
    </location>
</feature>
<dbReference type="EMBL" id="JAEACU010000005">
    <property type="protein sequence ID" value="KAH7528452.1"/>
    <property type="molecule type" value="Genomic_DNA"/>
</dbReference>
<dbReference type="Gene3D" id="3.30.1520.10">
    <property type="entry name" value="Phox-like domain"/>
    <property type="match status" value="1"/>
</dbReference>
<name>A0A978VDL3_ZIZJJ</name>
<dbReference type="SMART" id="SM01175">
    <property type="entry name" value="DUF4206"/>
    <property type="match status" value="1"/>
</dbReference>
<dbReference type="InterPro" id="IPR036871">
    <property type="entry name" value="PX_dom_sf"/>
</dbReference>
<dbReference type="GO" id="GO:0005768">
    <property type="term" value="C:endosome"/>
    <property type="evidence" value="ECO:0007669"/>
    <property type="project" value="UniProtKB-ARBA"/>
</dbReference>
<keyword evidence="3" id="KW-0863">Zinc-finger</keyword>
<feature type="region of interest" description="Disordered" evidence="5">
    <location>
        <begin position="1"/>
        <end position="38"/>
    </location>
</feature>
<dbReference type="GO" id="GO:0035091">
    <property type="term" value="F:phosphatidylinositol binding"/>
    <property type="evidence" value="ECO:0007669"/>
    <property type="project" value="InterPro"/>
</dbReference>
<feature type="compositionally biased region" description="Polar residues" evidence="5">
    <location>
        <begin position="567"/>
        <end position="576"/>
    </location>
</feature>
<accession>A0A978VDL3</accession>
<feature type="region of interest" description="Disordered" evidence="5">
    <location>
        <begin position="181"/>
        <end position="298"/>
    </location>
</feature>
<feature type="compositionally biased region" description="Basic and acidic residues" evidence="5">
    <location>
        <begin position="1"/>
        <end position="11"/>
    </location>
</feature>
<dbReference type="SMART" id="SM00312">
    <property type="entry name" value="PX"/>
    <property type="match status" value="1"/>
</dbReference>
<dbReference type="InterPro" id="IPR025258">
    <property type="entry name" value="RH_dom"/>
</dbReference>
<keyword evidence="2" id="KW-0677">Repeat</keyword>
<evidence type="ECO:0000313" key="7">
    <source>
        <dbReference type="EMBL" id="KAH7528452.1"/>
    </source>
</evidence>
<gene>
    <name evidence="7" type="ORF">FEM48_Zijuj05G0073700</name>
</gene>
<reference evidence="7" key="1">
    <citation type="journal article" date="2021" name="Front. Plant Sci.">
        <title>Chromosome-Scale Genome Assembly for Chinese Sour Jujube and Insights Into Its Genome Evolution and Domestication Signature.</title>
        <authorList>
            <person name="Shen L.-Y."/>
            <person name="Luo H."/>
            <person name="Wang X.-L."/>
            <person name="Wang X.-M."/>
            <person name="Qiu X.-J."/>
            <person name="Liu H."/>
            <person name="Zhou S.-S."/>
            <person name="Jia K.-H."/>
            <person name="Nie S."/>
            <person name="Bao Y.-T."/>
            <person name="Zhang R.-G."/>
            <person name="Yun Q.-Z."/>
            <person name="Chai Y.-H."/>
            <person name="Lu J.-Y."/>
            <person name="Li Y."/>
            <person name="Zhao S.-W."/>
            <person name="Mao J.-F."/>
            <person name="Jia S.-G."/>
            <person name="Mao Y.-M."/>
        </authorList>
    </citation>
    <scope>NUCLEOTIDE SEQUENCE</scope>
    <source>
        <strain evidence="7">AT0</strain>
        <tissue evidence="7">Leaf</tissue>
    </source>
</reference>
<evidence type="ECO:0000259" key="6">
    <source>
        <dbReference type="PROSITE" id="PS50195"/>
    </source>
</evidence>
<evidence type="ECO:0000313" key="8">
    <source>
        <dbReference type="Proteomes" id="UP000813462"/>
    </source>
</evidence>
<dbReference type="GO" id="GO:0008270">
    <property type="term" value="F:zinc ion binding"/>
    <property type="evidence" value="ECO:0007669"/>
    <property type="project" value="UniProtKB-KW"/>
</dbReference>
<sequence>MINGEGTDRVASEATSSLLDRHDSLDHKSDDGDAASSRYSSFGESEFERYCSANSVMGTPSMCSTITVYNDCGESEFGSMKSLVGFGDDNSGLENFSLGGRIERNRDEIRVLSDKRIEFGKGSSSSGSGNIRDEKSMNFGGSSGFELYGNDELGFSSEVNHGELGVNELFSWKVDSELSQRTGVSEFNDDVDGGDSGEDDEEGSVGSRGLEGAEVVGNSIVKQNSTQGTKNPDGFGNGSQSVPTEDRNCLDGLEPESELQCVVNELEREEDGTSSRNEHSEGEDSVYNYGTDNEGKIGYDYGRNVSYGREAKAKNENPLLYNSSVAFGSEDWDDFELGTGNALLSSSNMSAFRNQKGQDVETERQLLSSAPVTSVGFPTSYQIEQVKKSTDLPRASTQVQVDSESAEIVNHTVGATGFPKSGEPEEVENVRDIAVASWQVQATDDLVEFTKSSFTTQSGYSNVHEPDQADKREIPFNNNQVQAVDELVGYPKNRSVGNVFKIEQGPLAETFAEKIGTNIIDNATPKAHQSMNTEEVIKVDDYQAFENRELGKLEVKLDPFADISSNRLSSQSTISPRNIEEKFNDDCKPKAKPSAFEAKPSAFEDSPGKKPSVSSDHVRGHPQPVKTENFELNEFYDEVVNEMEEILLDSSESPGARFPQGNRILQPQLSVPLRDGGSTASISGADDAYSFIRNPVRIDGIEVVGARQKKGDVSLSERLVGVKEYTVYRIRVWSGKDQWEIERRYRDFFTLYRRLKTLFADHGWDLPSPWASVEKESRKIFGNASPDVIAERSLLIQECICSILHSRFFSTSQSALIWFLSPQDSIPSSPVTNTMGPQSITRGGGENSSPLGKTISLIVEIQPYKSIKQMLEAQHYTCAGCHKHFDDGKTLIRDFAQTLGWGKPRFCEYTGQLFCSSCHTNDTAVLPARVLHSWDFTQYPVSQLAKSYLDSIHEQPMLCVSAVNPFLFSKVPALLHVMGVRKKIGTIVPYVRCPFRRSIIKGLGSRRYLLESNDFFALRDLIDLSKGAFAVLPVMVETVLKKILEHITEQCLICCDVGVACGARQDCNDPSSLIFPFQGLSSAADELGHPYLLCLKNKVSQVKEAEVERCPSCGSVFHKLCFSKLTNCPCGAYLRIDEALRLTKKVSRGTSGEVSGALDFLGRSGSGVSVGFLSRLFTKTKSEELREQKNGDNIILMGSLPSTSL</sequence>
<keyword evidence="4" id="KW-0862">Zinc</keyword>
<evidence type="ECO:0000256" key="2">
    <source>
        <dbReference type="ARBA" id="ARBA00022737"/>
    </source>
</evidence>
<feature type="region of interest" description="Disordered" evidence="5">
    <location>
        <begin position="567"/>
        <end position="625"/>
    </location>
</feature>
<evidence type="ECO:0000256" key="1">
    <source>
        <dbReference type="ARBA" id="ARBA00022723"/>
    </source>
</evidence>
<feature type="domain" description="PX" evidence="6">
    <location>
        <begin position="706"/>
        <end position="826"/>
    </location>
</feature>
<dbReference type="GO" id="GO:0016020">
    <property type="term" value="C:membrane"/>
    <property type="evidence" value="ECO:0007669"/>
    <property type="project" value="UniProtKB-ARBA"/>
</dbReference>